<dbReference type="Proteomes" id="UP001055072">
    <property type="component" value="Unassembled WGS sequence"/>
</dbReference>
<evidence type="ECO:0000313" key="2">
    <source>
        <dbReference type="Proteomes" id="UP001055072"/>
    </source>
</evidence>
<evidence type="ECO:0000313" key="1">
    <source>
        <dbReference type="EMBL" id="KAI0086976.1"/>
    </source>
</evidence>
<organism evidence="1 2">
    <name type="scientific">Irpex rosettiformis</name>
    <dbReference type="NCBI Taxonomy" id="378272"/>
    <lineage>
        <taxon>Eukaryota</taxon>
        <taxon>Fungi</taxon>
        <taxon>Dikarya</taxon>
        <taxon>Basidiomycota</taxon>
        <taxon>Agaricomycotina</taxon>
        <taxon>Agaricomycetes</taxon>
        <taxon>Polyporales</taxon>
        <taxon>Irpicaceae</taxon>
        <taxon>Irpex</taxon>
    </lineage>
</organism>
<comment type="caution">
    <text evidence="1">The sequence shown here is derived from an EMBL/GenBank/DDBJ whole genome shotgun (WGS) entry which is preliminary data.</text>
</comment>
<gene>
    <name evidence="1" type="ORF">BDY19DRAFT_995407</name>
</gene>
<accession>A0ACB8TY84</accession>
<proteinExistence type="predicted"/>
<protein>
    <submittedName>
        <fullName evidence="1">Cytochrome P450</fullName>
    </submittedName>
</protein>
<sequence length="522" mass="59008">MVSFETASSMVHLNTKDAVLIIATSGLIAHWAFRRWEPMHLRPIAFLLVGLPAILSILTVRQYGVTFSAWLAFTIYFSFMGASIIGYRLSPLHPLACHPGPVIAKASAFWMAWVASRGKRHIYLEQLHKKYGDVVRIGPNELSIRDASAIFPLMGSSGMPKGPGMVGRVQHQQSSLITCQDPIEHARRRRPWNRAFNTHSLKEYQPIITRRAAQLVDALQSQSGNVDLAQWISFFTVAVIYEHVPWLSFYTRHLPYIGKDLVELRSMAYQRTASRYQNGSSTKDLFFFLSNEDNAEKVSPSRDIVLADGILAVVAGSDTTATTLSNIFFSLLSYPETYKRLQAEVDCYYPRGENALDPRYYVHMSYLDAIMNESMRLYPAVPSGSLRAPLRGSGGKAFGKHFIPEGTQTRISIRAVHRDPRNFSNPIMFWPDRWLIAEGLLPPPLGPFVHNPNAFIPFSFGPSNCVGKNLAILEMRMVICSFMQKFEMRFADGWDRAHWQNNLEDLFVTGMGQLPVVLTRRD</sequence>
<keyword evidence="2" id="KW-1185">Reference proteome</keyword>
<reference evidence="1" key="1">
    <citation type="journal article" date="2021" name="Environ. Microbiol.">
        <title>Gene family expansions and transcriptome signatures uncover fungal adaptations to wood decay.</title>
        <authorList>
            <person name="Hage H."/>
            <person name="Miyauchi S."/>
            <person name="Viragh M."/>
            <person name="Drula E."/>
            <person name="Min B."/>
            <person name="Chaduli D."/>
            <person name="Navarro D."/>
            <person name="Favel A."/>
            <person name="Norest M."/>
            <person name="Lesage-Meessen L."/>
            <person name="Balint B."/>
            <person name="Merenyi Z."/>
            <person name="de Eugenio L."/>
            <person name="Morin E."/>
            <person name="Martinez A.T."/>
            <person name="Baldrian P."/>
            <person name="Stursova M."/>
            <person name="Martinez M.J."/>
            <person name="Novotny C."/>
            <person name="Magnuson J.K."/>
            <person name="Spatafora J.W."/>
            <person name="Maurice S."/>
            <person name="Pangilinan J."/>
            <person name="Andreopoulos W."/>
            <person name="LaButti K."/>
            <person name="Hundley H."/>
            <person name="Na H."/>
            <person name="Kuo A."/>
            <person name="Barry K."/>
            <person name="Lipzen A."/>
            <person name="Henrissat B."/>
            <person name="Riley R."/>
            <person name="Ahrendt S."/>
            <person name="Nagy L.G."/>
            <person name="Grigoriev I.V."/>
            <person name="Martin F."/>
            <person name="Rosso M.N."/>
        </authorList>
    </citation>
    <scope>NUCLEOTIDE SEQUENCE</scope>
    <source>
        <strain evidence="1">CBS 384.51</strain>
    </source>
</reference>
<name>A0ACB8TY84_9APHY</name>
<dbReference type="EMBL" id="MU274920">
    <property type="protein sequence ID" value="KAI0086976.1"/>
    <property type="molecule type" value="Genomic_DNA"/>
</dbReference>